<dbReference type="PANTHER" id="PTHR11091">
    <property type="entry name" value="OXIDOREDUCTASE-RELATED"/>
    <property type="match status" value="1"/>
</dbReference>
<dbReference type="Gene3D" id="3.30.60.50">
    <property type="entry name" value="Hypothetical oxidoreductase yiak, domain 3"/>
    <property type="match status" value="1"/>
</dbReference>
<reference evidence="3 4" key="1">
    <citation type="journal article" date="2013" name="Genome Announc.">
        <title>Draft Genome Sequence of Pseudomonas fluorescens LMG 5329, a White Line-Inducing Principle-Producing Bioindicator for the Mushroom Pathogen Pseudomonas tolaasii.</title>
        <authorList>
            <person name="Ghequire M.G."/>
            <person name="Rokni-Zadeh H."/>
            <person name="Zarrineh P."/>
            <person name="De Mot R."/>
        </authorList>
    </citation>
    <scope>NUCLEOTIDE SEQUENCE [LARGE SCALE GENOMIC DNA]</scope>
    <source>
        <strain evidence="3 4">LMG 5329</strain>
    </source>
</reference>
<dbReference type="InterPro" id="IPR043144">
    <property type="entry name" value="Mal/L-sulf/L-lact_DH-like_ah"/>
</dbReference>
<gene>
    <name evidence="3" type="ORF">K814_0104030</name>
</gene>
<dbReference type="Gene3D" id="3.30.1370.60">
    <property type="entry name" value="Hypothetical oxidoreductase yiak, domain 2"/>
    <property type="match status" value="1"/>
</dbReference>
<dbReference type="OrthoDB" id="9769447at2"/>
<evidence type="ECO:0000313" key="3">
    <source>
        <dbReference type="EMBL" id="KGE69222.1"/>
    </source>
</evidence>
<accession>A0A0A1Z8W6</accession>
<dbReference type="InterPro" id="IPR003767">
    <property type="entry name" value="Malate/L-lactate_DH-like"/>
</dbReference>
<comment type="similarity">
    <text evidence="1">Belongs to the LDH2/MDH2 oxidoreductase family.</text>
</comment>
<sequence>METISIDLALSTSIRALEKAGVSPENAKIQADLLLEAELRGRASHGLQRLPRIIQRIENAVADPDTVGVSTWNGTSLLEVDGCNGLGPVVAFNALAQISARARETGVAAATVSHCNHIGMLALYAQRIAEQGQILIAMTTSEALVHPWGGRKAMIGTNPIAIGVPATPLPFVLDMATSLVSMGQVHDYANRGQALQPGWALDIHGNPTLDAKAARDGAIAPFGDAKGYALGLAIEVLVASLTGCGLGTDVKGTLDNDQPCNKGDIFIVLQPAHNAAHAISTYLNAIRECEPAKADRPVLVPGDRAHEVRRHNLVDGIRLPAGVWQQIRVYAGE</sequence>
<dbReference type="InterPro" id="IPR036111">
    <property type="entry name" value="Mal/L-sulfo/L-lacto_DH-like_sf"/>
</dbReference>
<dbReference type="EMBL" id="ASGY01000029">
    <property type="protein sequence ID" value="KGE69222.1"/>
    <property type="molecule type" value="Genomic_DNA"/>
</dbReference>
<dbReference type="Gene3D" id="1.10.1530.10">
    <property type="match status" value="1"/>
</dbReference>
<dbReference type="InterPro" id="IPR043143">
    <property type="entry name" value="Mal/L-sulf/L-lact_DH-like_NADP"/>
</dbReference>
<name>A0A0A1Z8W6_PSEFL</name>
<dbReference type="SUPFAM" id="SSF89733">
    <property type="entry name" value="L-sulfolactate dehydrogenase-like"/>
    <property type="match status" value="1"/>
</dbReference>
<dbReference type="PANTHER" id="PTHR11091:SF0">
    <property type="entry name" value="MALATE DEHYDROGENASE"/>
    <property type="match status" value="1"/>
</dbReference>
<evidence type="ECO:0000256" key="2">
    <source>
        <dbReference type="ARBA" id="ARBA00023002"/>
    </source>
</evidence>
<protein>
    <submittedName>
        <fullName evidence="3">Dehydrogenase</fullName>
    </submittedName>
</protein>
<dbReference type="AlphaFoldDB" id="A0A0A1Z8W6"/>
<evidence type="ECO:0000256" key="1">
    <source>
        <dbReference type="ARBA" id="ARBA00006056"/>
    </source>
</evidence>
<proteinExistence type="inferred from homology"/>
<evidence type="ECO:0000313" key="4">
    <source>
        <dbReference type="Proteomes" id="UP000030060"/>
    </source>
</evidence>
<comment type="caution">
    <text evidence="3">The sequence shown here is derived from an EMBL/GenBank/DDBJ whole genome shotgun (WGS) entry which is preliminary data.</text>
</comment>
<organism evidence="3 4">
    <name type="scientific">Pseudomonas fluorescens LMG 5329</name>
    <dbReference type="NCBI Taxonomy" id="1324332"/>
    <lineage>
        <taxon>Bacteria</taxon>
        <taxon>Pseudomonadati</taxon>
        <taxon>Pseudomonadota</taxon>
        <taxon>Gammaproteobacteria</taxon>
        <taxon>Pseudomonadales</taxon>
        <taxon>Pseudomonadaceae</taxon>
        <taxon>Pseudomonas</taxon>
    </lineage>
</organism>
<dbReference type="Proteomes" id="UP000030060">
    <property type="component" value="Unassembled WGS sequence"/>
</dbReference>
<dbReference type="RefSeq" id="WP_038843312.1">
    <property type="nucleotide sequence ID" value="NZ_ASGY01000029.1"/>
</dbReference>
<dbReference type="Pfam" id="PF02615">
    <property type="entry name" value="Ldh_2"/>
    <property type="match status" value="1"/>
</dbReference>
<keyword evidence="2" id="KW-0560">Oxidoreductase</keyword>
<dbReference type="GO" id="GO:0016491">
    <property type="term" value="F:oxidoreductase activity"/>
    <property type="evidence" value="ECO:0007669"/>
    <property type="project" value="UniProtKB-KW"/>
</dbReference>